<dbReference type="InterPro" id="IPR008942">
    <property type="entry name" value="ENTH_VHS"/>
</dbReference>
<dbReference type="GO" id="GO:0007034">
    <property type="term" value="P:vacuolar transport"/>
    <property type="evidence" value="ECO:0007669"/>
    <property type="project" value="UniProtKB-ARBA"/>
</dbReference>
<dbReference type="EMBL" id="MCGO01000023">
    <property type="protein sequence ID" value="ORY43961.1"/>
    <property type="molecule type" value="Genomic_DNA"/>
</dbReference>
<dbReference type="GO" id="GO:0005769">
    <property type="term" value="C:early endosome"/>
    <property type="evidence" value="ECO:0007669"/>
    <property type="project" value="TreeGrafter"/>
</dbReference>
<dbReference type="CDD" id="cd03561">
    <property type="entry name" value="VHS"/>
    <property type="match status" value="1"/>
</dbReference>
<protein>
    <recommendedName>
        <fullName evidence="2">VHS domain-containing protein</fullName>
    </recommendedName>
</protein>
<gene>
    <name evidence="4" type="ORF">BCR33DRAFT_717087</name>
    <name evidence="3" type="ORF">BCR33DRAFT_727865</name>
</gene>
<dbReference type="SUPFAM" id="SSF48464">
    <property type="entry name" value="ENTH/VHS domain"/>
    <property type="match status" value="1"/>
</dbReference>
<dbReference type="InterPro" id="IPR002014">
    <property type="entry name" value="VHS_dom"/>
</dbReference>
<dbReference type="InterPro" id="IPR017073">
    <property type="entry name" value="HGS/VPS27"/>
</dbReference>
<feature type="compositionally biased region" description="Basic and acidic residues" evidence="1">
    <location>
        <begin position="261"/>
        <end position="288"/>
    </location>
</feature>
<dbReference type="PANTHER" id="PTHR46275:SF1">
    <property type="entry name" value="HEPATOCYTE GROWTH FACTOR-REGULATED TYROSINE KINASE SUBSTRATE"/>
    <property type="match status" value="1"/>
</dbReference>
<accession>A0A1Y2CAA9</accession>
<dbReference type="Pfam" id="PF00790">
    <property type="entry name" value="VHS"/>
    <property type="match status" value="1"/>
</dbReference>
<proteinExistence type="predicted"/>
<dbReference type="GO" id="GO:0043130">
    <property type="term" value="F:ubiquitin binding"/>
    <property type="evidence" value="ECO:0007669"/>
    <property type="project" value="InterPro"/>
</dbReference>
<dbReference type="GO" id="GO:0032456">
    <property type="term" value="P:endocytic recycling"/>
    <property type="evidence" value="ECO:0007669"/>
    <property type="project" value="TreeGrafter"/>
</dbReference>
<dbReference type="AlphaFoldDB" id="A0A1Y2CAA9"/>
<dbReference type="PROSITE" id="PS50179">
    <property type="entry name" value="VHS"/>
    <property type="match status" value="1"/>
</dbReference>
<dbReference type="OrthoDB" id="10255964at2759"/>
<comment type="caution">
    <text evidence="4">The sequence shown here is derived from an EMBL/GenBank/DDBJ whole genome shotgun (WGS) entry which is preliminary data.</text>
</comment>
<evidence type="ECO:0000256" key="1">
    <source>
        <dbReference type="SAM" id="MobiDB-lite"/>
    </source>
</evidence>
<feature type="domain" description="VHS" evidence="2">
    <location>
        <begin position="46"/>
        <end position="172"/>
    </location>
</feature>
<name>A0A1Y2CAA9_9FUNG</name>
<dbReference type="STRING" id="329046.A0A1Y2CAA9"/>
<keyword evidence="5" id="KW-1185">Reference proteome</keyword>
<dbReference type="EMBL" id="MCGO01000154">
    <property type="protein sequence ID" value="ORY23892.1"/>
    <property type="molecule type" value="Genomic_DNA"/>
</dbReference>
<dbReference type="GO" id="GO:0031623">
    <property type="term" value="P:receptor internalization"/>
    <property type="evidence" value="ECO:0007669"/>
    <property type="project" value="TreeGrafter"/>
</dbReference>
<dbReference type="PANTHER" id="PTHR46275">
    <property type="entry name" value="HEPATOCYTE GROWTH FACTOR-REGULATED TYROSINE KINASE SUBSTRATE"/>
    <property type="match status" value="1"/>
</dbReference>
<reference evidence="4 5" key="1">
    <citation type="submission" date="2016-07" db="EMBL/GenBank/DDBJ databases">
        <title>Pervasive Adenine N6-methylation of Active Genes in Fungi.</title>
        <authorList>
            <consortium name="DOE Joint Genome Institute"/>
            <person name="Mondo S.J."/>
            <person name="Dannebaum R.O."/>
            <person name="Kuo R.C."/>
            <person name="Labutti K."/>
            <person name="Haridas S."/>
            <person name="Kuo A."/>
            <person name="Salamov A."/>
            <person name="Ahrendt S.R."/>
            <person name="Lipzen A."/>
            <person name="Sullivan W."/>
            <person name="Andreopoulos W.B."/>
            <person name="Clum A."/>
            <person name="Lindquist E."/>
            <person name="Daum C."/>
            <person name="Ramamoorthy G.K."/>
            <person name="Gryganskyi A."/>
            <person name="Culley D."/>
            <person name="Magnuson J.K."/>
            <person name="James T.Y."/>
            <person name="O'Malley M.A."/>
            <person name="Stajich J.E."/>
            <person name="Spatafora J.W."/>
            <person name="Visel A."/>
            <person name="Grigoriev I.V."/>
        </authorList>
    </citation>
    <scope>NUCLEOTIDE SEQUENCE [LARGE SCALE GENOMIC DNA]</scope>
    <source>
        <strain evidence="4 5">JEL800</strain>
    </source>
</reference>
<evidence type="ECO:0000313" key="3">
    <source>
        <dbReference type="EMBL" id="ORY23892.1"/>
    </source>
</evidence>
<evidence type="ECO:0000313" key="5">
    <source>
        <dbReference type="Proteomes" id="UP000193642"/>
    </source>
</evidence>
<feature type="region of interest" description="Disordered" evidence="1">
    <location>
        <begin position="261"/>
        <end position="312"/>
    </location>
</feature>
<evidence type="ECO:0000259" key="2">
    <source>
        <dbReference type="PROSITE" id="PS50179"/>
    </source>
</evidence>
<organism evidence="4 5">
    <name type="scientific">Rhizoclosmatium globosum</name>
    <dbReference type="NCBI Taxonomy" id="329046"/>
    <lineage>
        <taxon>Eukaryota</taxon>
        <taxon>Fungi</taxon>
        <taxon>Fungi incertae sedis</taxon>
        <taxon>Chytridiomycota</taxon>
        <taxon>Chytridiomycota incertae sedis</taxon>
        <taxon>Chytridiomycetes</taxon>
        <taxon>Chytridiales</taxon>
        <taxon>Chytriomycetaceae</taxon>
        <taxon>Rhizoclosmatium</taxon>
    </lineage>
</organism>
<evidence type="ECO:0000313" key="4">
    <source>
        <dbReference type="EMBL" id="ORY43961.1"/>
    </source>
</evidence>
<dbReference type="GO" id="GO:0035091">
    <property type="term" value="F:phosphatidylinositol binding"/>
    <property type="evidence" value="ECO:0007669"/>
    <property type="project" value="InterPro"/>
</dbReference>
<dbReference type="Proteomes" id="UP000193642">
    <property type="component" value="Unassembled WGS sequence"/>
</dbReference>
<dbReference type="Gene3D" id="1.25.40.90">
    <property type="match status" value="1"/>
</dbReference>
<sequence length="312" mass="35211">MAAFTTPWIKNLTRPGLTNGSSSIRSTYESDDQVPFGLIATPIIEMTSAEVPDLDWHAVILVAEAIKSDPFSYPKEAIDAIKYRLSHDDPVSIYYTLSLLDTFYKNCGAPFVQAVVKEQDFFRYEFLHRKSLASENRGQMMELIADWGTGDDADPDMKRFFEQLYKAEYPFPAHSLTKLTHSDIARIRATTYTQGASSKVFTNSTKYVSYPNQLSIPKVDTSEIRDYSVQLAKKTKNGVVGAVEATKEVVSSASLPSSSKKEYKFSQRGHFDPRGVVGRWKEKREEKSSFQWKGGQRSTDREGFALLSDDEE</sequence>
<dbReference type="SMART" id="SM00288">
    <property type="entry name" value="VHS"/>
    <property type="match status" value="1"/>
</dbReference>